<dbReference type="Gene3D" id="2.130.10.80">
    <property type="entry name" value="Galactose oxidase/kelch, beta-propeller"/>
    <property type="match status" value="2"/>
</dbReference>
<dbReference type="InterPro" id="IPR037293">
    <property type="entry name" value="Gal_Oxidase_central_sf"/>
</dbReference>
<accession>A0A4R6VI57</accession>
<keyword evidence="6" id="KW-1185">Reference proteome</keyword>
<dbReference type="EMBL" id="SNYO01000003">
    <property type="protein sequence ID" value="TDQ61087.1"/>
    <property type="molecule type" value="Genomic_DNA"/>
</dbReference>
<evidence type="ECO:0000313" key="6">
    <source>
        <dbReference type="Proteomes" id="UP000295705"/>
    </source>
</evidence>
<gene>
    <name evidence="5" type="ORF">EV188_103594</name>
</gene>
<dbReference type="Pfam" id="PF09118">
    <property type="entry name" value="GO-like_E_set"/>
    <property type="match status" value="1"/>
</dbReference>
<dbReference type="InterPro" id="IPR049305">
    <property type="entry name" value="GlxA-like_b-barrel"/>
</dbReference>
<evidence type="ECO:0000259" key="2">
    <source>
        <dbReference type="Pfam" id="PF07250"/>
    </source>
</evidence>
<keyword evidence="1" id="KW-0732">Signal</keyword>
<protein>
    <submittedName>
        <fullName evidence="5">Uncharacterized protein DUF1929</fullName>
    </submittedName>
</protein>
<dbReference type="CDD" id="cd02851">
    <property type="entry name" value="E_set_GO_C"/>
    <property type="match status" value="1"/>
</dbReference>
<dbReference type="Pfam" id="PF07250">
    <property type="entry name" value="Glyoxal_oxid_N"/>
    <property type="match status" value="1"/>
</dbReference>
<dbReference type="Proteomes" id="UP000295705">
    <property type="component" value="Unassembled WGS sequence"/>
</dbReference>
<name>A0A4R6VI57_9PSEU</name>
<dbReference type="InterPro" id="IPR013783">
    <property type="entry name" value="Ig-like_fold"/>
</dbReference>
<dbReference type="InterPro" id="IPR009880">
    <property type="entry name" value="Glyoxal_oxidase_N"/>
</dbReference>
<evidence type="ECO:0000259" key="4">
    <source>
        <dbReference type="Pfam" id="PF21110"/>
    </source>
</evidence>
<evidence type="ECO:0000259" key="3">
    <source>
        <dbReference type="Pfam" id="PF09118"/>
    </source>
</evidence>
<proteinExistence type="predicted"/>
<organism evidence="5 6">
    <name type="scientific">Actinomycetospora succinea</name>
    <dbReference type="NCBI Taxonomy" id="663603"/>
    <lineage>
        <taxon>Bacteria</taxon>
        <taxon>Bacillati</taxon>
        <taxon>Actinomycetota</taxon>
        <taxon>Actinomycetes</taxon>
        <taxon>Pseudonocardiales</taxon>
        <taxon>Pseudonocardiaceae</taxon>
        <taxon>Actinomycetospora</taxon>
    </lineage>
</organism>
<dbReference type="GO" id="GO:0005975">
    <property type="term" value="P:carbohydrate metabolic process"/>
    <property type="evidence" value="ECO:0007669"/>
    <property type="project" value="UniProtKB-ARBA"/>
</dbReference>
<dbReference type="SUPFAM" id="SSF50965">
    <property type="entry name" value="Galactose oxidase, central domain"/>
    <property type="match status" value="2"/>
</dbReference>
<feature type="domain" description="Glyoxal oxidase N-terminal" evidence="2">
    <location>
        <begin position="425"/>
        <end position="543"/>
    </location>
</feature>
<dbReference type="RefSeq" id="WP_243741684.1">
    <property type="nucleotide sequence ID" value="NZ_BAABHR010000062.1"/>
</dbReference>
<evidence type="ECO:0000313" key="5">
    <source>
        <dbReference type="EMBL" id="TDQ61087.1"/>
    </source>
</evidence>
<dbReference type="AlphaFoldDB" id="A0A4R6VI57"/>
<dbReference type="PANTHER" id="PTHR32208">
    <property type="entry name" value="SECRETED PROTEIN-RELATED"/>
    <property type="match status" value="1"/>
</dbReference>
<dbReference type="SUPFAM" id="SSF81296">
    <property type="entry name" value="E set domains"/>
    <property type="match status" value="1"/>
</dbReference>
<dbReference type="InterPro" id="IPR015202">
    <property type="entry name" value="GO-like_E_set"/>
</dbReference>
<sequence length="652" mass="70648">MIGQGLTRRVKRFLLLVIVPAVMLGVNVPPAWAWYSELRHQRLINSQEYKEQFGKWDVLELPDDQKVNAIHAAVLPTGRILLIAGSGNKEDMFNAGTFKSLVYDPATGRSRVVPTPDDMFCSGHTFLASGNLLVAGGTQRYERLDGAVTNAGGGVIVKNEDPDSAPIPFPAGTEFRSPEGLVYRATHPFTVEPATKVATRRGATVTASETTVFAEAVEPGPGYVFEGPRQYSVSGVPAADAQNVYALGQAMTLKKQNYQGIEQTYEFNPNTESYERVGDMVFKRWYPTLTGLSDGGVIAVSGLDGTGEVLNGQNEIYNPVTRTWTERKDLTQYFPTYPALFQTAREDMLFYSGANSGYGPAEAGRVPGFWNLKNNVLTPIPGMRDPDLLETAGSAWAGPVQDQRIAVVGGGGVGESPRSTARIDTIDLDTPNPTWQPGPMLPEGTRYPNLTTLPDDTMLISNGSRDYRGKGDTNNHNARIYKPQTNTLDYAADPAVGRNYHSASMLLPDGRVMVVGSDPLFNDLANTIPGTFEQRIEIYTPPYLFRGPQPQVSDAPPRAALGATIDVASPDAARIQSARLMAPMASTHVTDTHQRSIALDMTKTAAGVSVTLPDDRTIAPPGRYMLFLLDDRGVPSVGRWIEVPEPGRAAAA</sequence>
<dbReference type="InterPro" id="IPR011043">
    <property type="entry name" value="Gal_Oxase/kelch_b-propeller"/>
</dbReference>
<dbReference type="InterPro" id="IPR014756">
    <property type="entry name" value="Ig_E-set"/>
</dbReference>
<feature type="domain" description="Galactose oxidase-like Early set" evidence="3">
    <location>
        <begin position="550"/>
        <end position="643"/>
    </location>
</feature>
<dbReference type="Pfam" id="PF21110">
    <property type="entry name" value="GlxA"/>
    <property type="match status" value="1"/>
</dbReference>
<dbReference type="PANTHER" id="PTHR32208:SF21">
    <property type="entry name" value="LOW QUALITY PROTEIN: ALDEHYDE OXIDASE GLOX-LIKE"/>
    <property type="match status" value="1"/>
</dbReference>
<evidence type="ECO:0000256" key="1">
    <source>
        <dbReference type="ARBA" id="ARBA00022729"/>
    </source>
</evidence>
<feature type="domain" description="GlxA-like beta barrel" evidence="4">
    <location>
        <begin position="151"/>
        <end position="250"/>
    </location>
</feature>
<reference evidence="5 6" key="1">
    <citation type="submission" date="2019-03" db="EMBL/GenBank/DDBJ databases">
        <title>Genomic Encyclopedia of Type Strains, Phase IV (KMG-IV): sequencing the most valuable type-strain genomes for metagenomic binning, comparative biology and taxonomic classification.</title>
        <authorList>
            <person name="Goeker M."/>
        </authorList>
    </citation>
    <scope>NUCLEOTIDE SEQUENCE [LARGE SCALE GENOMIC DNA]</scope>
    <source>
        <strain evidence="5 6">DSM 45775</strain>
    </source>
</reference>
<comment type="caution">
    <text evidence="5">The sequence shown here is derived from an EMBL/GenBank/DDBJ whole genome shotgun (WGS) entry which is preliminary data.</text>
</comment>
<dbReference type="Gene3D" id="2.60.40.10">
    <property type="entry name" value="Immunoglobulins"/>
    <property type="match status" value="1"/>
</dbReference>